<sequence length="58" mass="6672">MPYTLLIGGWSVGMICYIIISKTSSKNNFKYADLTSRIKRAKRLDKNISKSLEDKNLF</sequence>
<gene>
    <name evidence="1" type="ORF">CLG_B2326</name>
</gene>
<evidence type="ECO:0000313" key="2">
    <source>
        <dbReference type="Proteomes" id="UP000006160"/>
    </source>
</evidence>
<dbReference type="AlphaFoldDB" id="A0A9P2G5K8"/>
<proteinExistence type="predicted"/>
<name>A0A9P2G5K8_CLOBO</name>
<accession>A0A9P2G5K8</accession>
<protein>
    <submittedName>
        <fullName evidence="1">Uncharacterized protein</fullName>
    </submittedName>
</protein>
<organism evidence="1 2">
    <name type="scientific">Clostridium botulinum D str. 1873</name>
    <dbReference type="NCBI Taxonomy" id="592027"/>
    <lineage>
        <taxon>Bacteria</taxon>
        <taxon>Bacillati</taxon>
        <taxon>Bacillota</taxon>
        <taxon>Clostridia</taxon>
        <taxon>Eubacteriales</taxon>
        <taxon>Clostridiaceae</taxon>
        <taxon>Clostridium</taxon>
    </lineage>
</organism>
<reference evidence="1 2" key="1">
    <citation type="submission" date="2009-10" db="EMBL/GenBank/DDBJ databases">
        <authorList>
            <person name="Shrivastava S."/>
            <person name="Brinkac L.B."/>
            <person name="Brown J.L."/>
            <person name="Bruce D.B."/>
            <person name="Detter C."/>
            <person name="Green L.D."/>
            <person name="Munk C.A."/>
            <person name="Rogers Y.C."/>
            <person name="Tapia R."/>
            <person name="Saunders E.S."/>
            <person name="Sims D.R."/>
            <person name="Smith L.A."/>
            <person name="Smith T.J."/>
            <person name="Sutton G."/>
            <person name="Brettin T."/>
        </authorList>
    </citation>
    <scope>NUCLEOTIDE SEQUENCE [LARGE SCALE GENOMIC DNA]</scope>
    <source>
        <strain evidence="2">D str. 1873</strain>
    </source>
</reference>
<evidence type="ECO:0000313" key="1">
    <source>
        <dbReference type="EMBL" id="EES90299.1"/>
    </source>
</evidence>
<comment type="caution">
    <text evidence="1">The sequence shown here is derived from an EMBL/GenBank/DDBJ whole genome shotgun (WGS) entry which is preliminary data.</text>
</comment>
<dbReference type="Proteomes" id="UP000006160">
    <property type="component" value="Unassembled WGS sequence"/>
</dbReference>
<dbReference type="EMBL" id="ACSJ01000017">
    <property type="protein sequence ID" value="EES90299.1"/>
    <property type="molecule type" value="Genomic_DNA"/>
</dbReference>